<evidence type="ECO:0000313" key="7">
    <source>
        <dbReference type="EMBL" id="MFC4902340.1"/>
    </source>
</evidence>
<dbReference type="SUPFAM" id="SSF51197">
    <property type="entry name" value="Clavaminate synthase-like"/>
    <property type="match status" value="1"/>
</dbReference>
<name>A0ABV9TG13_9MICC</name>
<evidence type="ECO:0000256" key="3">
    <source>
        <dbReference type="ARBA" id="ARBA00023004"/>
    </source>
</evidence>
<dbReference type="InterPro" id="IPR050411">
    <property type="entry name" value="AlphaKG_dependent_hydroxylases"/>
</dbReference>
<keyword evidence="2 7" id="KW-0560">Oxidoreductase</keyword>
<dbReference type="Pfam" id="PF02668">
    <property type="entry name" value="TauD"/>
    <property type="match status" value="1"/>
</dbReference>
<protein>
    <submittedName>
        <fullName evidence="7">TauD/TfdA family dioxygenase</fullName>
        <ecNumber evidence="7">1.14.11.-</ecNumber>
    </submittedName>
</protein>
<dbReference type="PANTHER" id="PTHR10696:SF56">
    <property type="entry name" value="TAUD_TFDA-LIKE DOMAIN-CONTAINING PROTEIN"/>
    <property type="match status" value="1"/>
</dbReference>
<sequence length="339" mass="37493">MTAKPATTQASAPPELDVDVRPGAPPTVLVPPPGDAAAWARQHRDSLRAAVARHGAVLVRGLGLSEPAQVEAVFRAVGSELMTEREAFAARRSYAPGVYSSATWPPNQPMCMHHELSYTLHAPGLMLFACRTAPAAGGVTGVADSRAVLGALPPDLVARFERDGWMLIRNYNDEIGASVADAFGTDDPAEVERYCTANRIEYEWRPDGGLQTRQRRAAIVRHPVTGERCWFNQVAFLSEWTMEPEVREYLVDMYEEDGLPFRTAFGNGDPIDEDVVALLNEIYESHTLREPWRAGDLMLVDNVRTAHSREPYEGEREILVAMSDPVSLRDAAPEEESWR</sequence>
<dbReference type="InterPro" id="IPR003819">
    <property type="entry name" value="TauD/TfdA-like"/>
</dbReference>
<dbReference type="Proteomes" id="UP001595797">
    <property type="component" value="Unassembled WGS sequence"/>
</dbReference>
<evidence type="ECO:0000256" key="4">
    <source>
        <dbReference type="ARBA" id="ARBA00023194"/>
    </source>
</evidence>
<dbReference type="EC" id="1.14.11.-" evidence="7"/>
<feature type="region of interest" description="Disordered" evidence="5">
    <location>
        <begin position="1"/>
        <end position="24"/>
    </location>
</feature>
<reference evidence="8" key="1">
    <citation type="journal article" date="2019" name="Int. J. Syst. Evol. Microbiol.">
        <title>The Global Catalogue of Microorganisms (GCM) 10K type strain sequencing project: providing services to taxonomists for standard genome sequencing and annotation.</title>
        <authorList>
            <consortium name="The Broad Institute Genomics Platform"/>
            <consortium name="The Broad Institute Genome Sequencing Center for Infectious Disease"/>
            <person name="Wu L."/>
            <person name="Ma J."/>
        </authorList>
    </citation>
    <scope>NUCLEOTIDE SEQUENCE [LARGE SCALE GENOMIC DNA]</scope>
    <source>
        <strain evidence="8">CGMCC 4.6946</strain>
    </source>
</reference>
<keyword evidence="3" id="KW-0408">Iron</keyword>
<evidence type="ECO:0000259" key="6">
    <source>
        <dbReference type="Pfam" id="PF02668"/>
    </source>
</evidence>
<comment type="caution">
    <text evidence="7">The sequence shown here is derived from an EMBL/GenBank/DDBJ whole genome shotgun (WGS) entry which is preliminary data.</text>
</comment>
<evidence type="ECO:0000313" key="8">
    <source>
        <dbReference type="Proteomes" id="UP001595797"/>
    </source>
</evidence>
<evidence type="ECO:0000256" key="1">
    <source>
        <dbReference type="ARBA" id="ARBA00001954"/>
    </source>
</evidence>
<keyword evidence="8" id="KW-1185">Reference proteome</keyword>
<feature type="compositionally biased region" description="Polar residues" evidence="5">
    <location>
        <begin position="1"/>
        <end position="11"/>
    </location>
</feature>
<keyword evidence="7" id="KW-0223">Dioxygenase</keyword>
<keyword evidence="4" id="KW-0045">Antibiotic biosynthesis</keyword>
<accession>A0ABV9TG13</accession>
<dbReference type="Gene3D" id="3.60.130.10">
    <property type="entry name" value="Clavaminate synthase-like"/>
    <property type="match status" value="1"/>
</dbReference>
<gene>
    <name evidence="7" type="ORF">ACFPCS_02015</name>
</gene>
<organism evidence="7 8">
    <name type="scientific">Kocuria oceani</name>
    <dbReference type="NCBI Taxonomy" id="988827"/>
    <lineage>
        <taxon>Bacteria</taxon>
        <taxon>Bacillati</taxon>
        <taxon>Actinomycetota</taxon>
        <taxon>Actinomycetes</taxon>
        <taxon>Micrococcales</taxon>
        <taxon>Micrococcaceae</taxon>
        <taxon>Kocuria</taxon>
    </lineage>
</organism>
<dbReference type="InterPro" id="IPR042098">
    <property type="entry name" value="TauD-like_sf"/>
</dbReference>
<feature type="domain" description="TauD/TfdA-like" evidence="6">
    <location>
        <begin position="37"/>
        <end position="322"/>
    </location>
</feature>
<proteinExistence type="predicted"/>
<evidence type="ECO:0000256" key="5">
    <source>
        <dbReference type="SAM" id="MobiDB-lite"/>
    </source>
</evidence>
<dbReference type="EMBL" id="JBHSIW010000003">
    <property type="protein sequence ID" value="MFC4902340.1"/>
    <property type="molecule type" value="Genomic_DNA"/>
</dbReference>
<dbReference type="GO" id="GO:0051213">
    <property type="term" value="F:dioxygenase activity"/>
    <property type="evidence" value="ECO:0007669"/>
    <property type="project" value="UniProtKB-KW"/>
</dbReference>
<evidence type="ECO:0000256" key="2">
    <source>
        <dbReference type="ARBA" id="ARBA00023002"/>
    </source>
</evidence>
<dbReference type="RefSeq" id="WP_277551040.1">
    <property type="nucleotide sequence ID" value="NZ_JARAMH010000006.1"/>
</dbReference>
<comment type="cofactor">
    <cofactor evidence="1">
        <name>Fe(2+)</name>
        <dbReference type="ChEBI" id="CHEBI:29033"/>
    </cofactor>
</comment>
<dbReference type="PANTHER" id="PTHR10696">
    <property type="entry name" value="GAMMA-BUTYROBETAINE HYDROXYLASE-RELATED"/>
    <property type="match status" value="1"/>
</dbReference>